<gene>
    <name evidence="2" type="ORF">IE81DRAFT_319327</name>
</gene>
<name>A0A316WH64_9BASI</name>
<proteinExistence type="predicted"/>
<dbReference type="Proteomes" id="UP000245783">
    <property type="component" value="Unassembled WGS sequence"/>
</dbReference>
<evidence type="ECO:0000313" key="3">
    <source>
        <dbReference type="Proteomes" id="UP000245783"/>
    </source>
</evidence>
<dbReference type="OrthoDB" id="10393746at2759"/>
<evidence type="ECO:0000256" key="1">
    <source>
        <dbReference type="SAM" id="SignalP"/>
    </source>
</evidence>
<sequence length="131" mass="14476">MWPSLYAGSIALLCTVLLATAVQDAGAAKAGRQSLQKRLNMHLPENHSVAWLNDQNVVQFEAHPTKGFTTMFGKGYNLRATEVTSKIASDDAQRHGLRQVIKDLKTNEFKRWSPATDSWCPSTAESSMDVL</sequence>
<dbReference type="EMBL" id="KZ819351">
    <property type="protein sequence ID" value="PWN46415.1"/>
    <property type="molecule type" value="Genomic_DNA"/>
</dbReference>
<dbReference type="RefSeq" id="XP_025373575.1">
    <property type="nucleotide sequence ID" value="XM_025512691.1"/>
</dbReference>
<reference evidence="2 3" key="1">
    <citation type="journal article" date="2018" name="Mol. Biol. Evol.">
        <title>Broad Genomic Sampling Reveals a Smut Pathogenic Ancestry of the Fungal Clade Ustilaginomycotina.</title>
        <authorList>
            <person name="Kijpornyongpan T."/>
            <person name="Mondo S.J."/>
            <person name="Barry K."/>
            <person name="Sandor L."/>
            <person name="Lee J."/>
            <person name="Lipzen A."/>
            <person name="Pangilinan J."/>
            <person name="LaButti K."/>
            <person name="Hainaut M."/>
            <person name="Henrissat B."/>
            <person name="Grigoriev I.V."/>
            <person name="Spatafora J.W."/>
            <person name="Aime M.C."/>
        </authorList>
    </citation>
    <scope>NUCLEOTIDE SEQUENCE [LARGE SCALE GENOMIC DNA]</scope>
    <source>
        <strain evidence="2 3">MCA 4658</strain>
    </source>
</reference>
<organism evidence="2 3">
    <name type="scientific">Ceraceosorus guamensis</name>
    <dbReference type="NCBI Taxonomy" id="1522189"/>
    <lineage>
        <taxon>Eukaryota</taxon>
        <taxon>Fungi</taxon>
        <taxon>Dikarya</taxon>
        <taxon>Basidiomycota</taxon>
        <taxon>Ustilaginomycotina</taxon>
        <taxon>Exobasidiomycetes</taxon>
        <taxon>Ceraceosorales</taxon>
        <taxon>Ceraceosoraceae</taxon>
        <taxon>Ceraceosorus</taxon>
    </lineage>
</organism>
<accession>A0A316WH64</accession>
<feature type="chain" id="PRO_5016330460" evidence="1">
    <location>
        <begin position="22"/>
        <end position="131"/>
    </location>
</feature>
<keyword evidence="3" id="KW-1185">Reference proteome</keyword>
<protein>
    <submittedName>
        <fullName evidence="2">Uncharacterized protein</fullName>
    </submittedName>
</protein>
<dbReference type="AlphaFoldDB" id="A0A316WH64"/>
<evidence type="ECO:0000313" key="2">
    <source>
        <dbReference type="EMBL" id="PWN46415.1"/>
    </source>
</evidence>
<dbReference type="InParanoid" id="A0A316WH64"/>
<feature type="signal peptide" evidence="1">
    <location>
        <begin position="1"/>
        <end position="21"/>
    </location>
</feature>
<dbReference type="GeneID" id="37034561"/>
<keyword evidence="1" id="KW-0732">Signal</keyword>